<keyword evidence="4" id="KW-0720">Serine protease</keyword>
<evidence type="ECO:0000256" key="6">
    <source>
        <dbReference type="SAM" id="MobiDB-lite"/>
    </source>
</evidence>
<keyword evidence="2" id="KW-0547">Nucleotide-binding</keyword>
<dbReference type="InterPro" id="IPR027065">
    <property type="entry name" value="Lon_Prtase"/>
</dbReference>
<evidence type="ECO:0000259" key="7">
    <source>
        <dbReference type="PROSITE" id="PS51786"/>
    </source>
</evidence>
<protein>
    <submittedName>
        <fullName evidence="8">ATP-dependent protease La Type I</fullName>
        <ecNumber evidence="8">3.4.21.53</ecNumber>
    </submittedName>
</protein>
<dbReference type="GO" id="GO:0006508">
    <property type="term" value="P:proteolysis"/>
    <property type="evidence" value="ECO:0007669"/>
    <property type="project" value="UniProtKB-KW"/>
</dbReference>
<dbReference type="GO" id="GO:0016887">
    <property type="term" value="F:ATP hydrolysis activity"/>
    <property type="evidence" value="ECO:0007669"/>
    <property type="project" value="InterPro"/>
</dbReference>
<dbReference type="Gene3D" id="3.30.230.10">
    <property type="match status" value="1"/>
</dbReference>
<dbReference type="InterPro" id="IPR004815">
    <property type="entry name" value="Lon_bac/euk-typ"/>
</dbReference>
<dbReference type="EC" id="3.4.21.53" evidence="8"/>
<dbReference type="PANTHER" id="PTHR10046">
    <property type="entry name" value="ATP DEPENDENT LON PROTEASE FAMILY MEMBER"/>
    <property type="match status" value="1"/>
</dbReference>
<dbReference type="FunFam" id="3.40.50.300:FF:000382">
    <property type="entry name" value="Lon protease homolog 2, peroxisomal"/>
    <property type="match status" value="1"/>
</dbReference>
<accession>A0A3B1CPW4</accession>
<dbReference type="InterPro" id="IPR054594">
    <property type="entry name" value="Lon_lid"/>
</dbReference>
<evidence type="ECO:0000256" key="5">
    <source>
        <dbReference type="ARBA" id="ARBA00022840"/>
    </source>
</evidence>
<dbReference type="AlphaFoldDB" id="A0A3B1CPW4"/>
<feature type="compositionally biased region" description="Low complexity" evidence="6">
    <location>
        <begin position="519"/>
        <end position="530"/>
    </location>
</feature>
<dbReference type="EMBL" id="UOGC01000114">
    <property type="protein sequence ID" value="VAX20995.1"/>
    <property type="molecule type" value="Genomic_DNA"/>
</dbReference>
<reference evidence="8" key="1">
    <citation type="submission" date="2018-06" db="EMBL/GenBank/DDBJ databases">
        <authorList>
            <person name="Zhirakovskaya E."/>
        </authorList>
    </citation>
    <scope>NUCLEOTIDE SEQUENCE</scope>
</reference>
<feature type="region of interest" description="Disordered" evidence="6">
    <location>
        <begin position="490"/>
        <end position="536"/>
    </location>
</feature>
<dbReference type="Pfam" id="PF22667">
    <property type="entry name" value="Lon_lid"/>
    <property type="match status" value="1"/>
</dbReference>
<dbReference type="InterPro" id="IPR027417">
    <property type="entry name" value="P-loop_NTPase"/>
</dbReference>
<dbReference type="CDD" id="cd19500">
    <property type="entry name" value="RecA-like_Lon"/>
    <property type="match status" value="1"/>
</dbReference>
<dbReference type="InterPro" id="IPR003593">
    <property type="entry name" value="AAA+_ATPase"/>
</dbReference>
<dbReference type="SUPFAM" id="SSF52540">
    <property type="entry name" value="P-loop containing nucleoside triphosphate hydrolases"/>
    <property type="match status" value="1"/>
</dbReference>
<keyword evidence="1 8" id="KW-0645">Protease</keyword>
<evidence type="ECO:0000256" key="1">
    <source>
        <dbReference type="ARBA" id="ARBA00022670"/>
    </source>
</evidence>
<dbReference type="NCBIfam" id="TIGR00763">
    <property type="entry name" value="lon"/>
    <property type="match status" value="1"/>
</dbReference>
<dbReference type="InterPro" id="IPR003959">
    <property type="entry name" value="ATPase_AAA_core"/>
</dbReference>
<dbReference type="GO" id="GO:0004252">
    <property type="term" value="F:serine-type endopeptidase activity"/>
    <property type="evidence" value="ECO:0007669"/>
    <property type="project" value="UniProtKB-EC"/>
</dbReference>
<evidence type="ECO:0000313" key="8">
    <source>
        <dbReference type="EMBL" id="VAX20995.1"/>
    </source>
</evidence>
<dbReference type="PRINTS" id="PR00830">
    <property type="entry name" value="ENDOLAPTASE"/>
</dbReference>
<dbReference type="SMART" id="SM00382">
    <property type="entry name" value="AAA"/>
    <property type="match status" value="1"/>
</dbReference>
<name>A0A3B1CPW4_9ZZZZ</name>
<dbReference type="InterPro" id="IPR008269">
    <property type="entry name" value="Lon_proteolytic"/>
</dbReference>
<keyword evidence="3 8" id="KW-0378">Hydrolase</keyword>
<dbReference type="Pfam" id="PF05362">
    <property type="entry name" value="Lon_C"/>
    <property type="match status" value="1"/>
</dbReference>
<evidence type="ECO:0000256" key="4">
    <source>
        <dbReference type="ARBA" id="ARBA00022825"/>
    </source>
</evidence>
<sequence length="536" mass="58916">AEATTVRTFLEWMVETPWAIETKDKLDLKRARKVLDEDHYDLEKVKERILEYLAVRKLKKRLKGPILCFAGPPGVGKTSLGQSVARALGRKFIRISLGGVRDEAEIRGHRRTYIGAMPGRIIQGLKQAGSNNPVFMMDEIDKLGSDFRGDPSSALLEVLDPAQNHAFVDHYLGVPFDLTNVMFITTANTMDNIPSPLLDRMEVIHLAGYTEEEKLHIARKYIIPRQLEENGITKSHFKITDEAIKGIIQGYTREAGLRNLERNIASVCRKVAKDVASGKKRLRKINDKTLHDYLGVQIYLPETEQKKDMVGVATGVAWTMAGGEIMHVEATPMRGNGKLMLTGKLGEVMKESAHAALTFIRSRADSLGIPEDFAGGTDIHVHVPAGAIPKDGPSAGITIATAITSALTGIPVRKDIAMTGEITLRGRVLPIGGLKQKALAAKRAGISDMIIPETNEKDLEEIPEHIRKTMTFYLAKTALQVLEWALVEKPNSQQKTAGKKKPNGRADKKTSSKKKKTTRTAITMKIAAKAGKSKGA</sequence>
<dbReference type="GO" id="GO:0030163">
    <property type="term" value="P:protein catabolic process"/>
    <property type="evidence" value="ECO:0007669"/>
    <property type="project" value="InterPro"/>
</dbReference>
<dbReference type="Gene3D" id="3.40.50.300">
    <property type="entry name" value="P-loop containing nucleotide triphosphate hydrolases"/>
    <property type="match status" value="1"/>
</dbReference>
<keyword evidence="5" id="KW-0067">ATP-binding</keyword>
<proteinExistence type="predicted"/>
<feature type="non-terminal residue" evidence="8">
    <location>
        <position position="1"/>
    </location>
</feature>
<gene>
    <name evidence="8" type="ORF">MNBD_NITROSPINAE01-593</name>
</gene>
<dbReference type="InterPro" id="IPR008268">
    <property type="entry name" value="Peptidase_S16_AS"/>
</dbReference>
<evidence type="ECO:0000256" key="3">
    <source>
        <dbReference type="ARBA" id="ARBA00022801"/>
    </source>
</evidence>
<dbReference type="SUPFAM" id="SSF54211">
    <property type="entry name" value="Ribosomal protein S5 domain 2-like"/>
    <property type="match status" value="1"/>
</dbReference>
<evidence type="ECO:0000256" key="2">
    <source>
        <dbReference type="ARBA" id="ARBA00022741"/>
    </source>
</evidence>
<organism evidence="8">
    <name type="scientific">hydrothermal vent metagenome</name>
    <dbReference type="NCBI Taxonomy" id="652676"/>
    <lineage>
        <taxon>unclassified sequences</taxon>
        <taxon>metagenomes</taxon>
        <taxon>ecological metagenomes</taxon>
    </lineage>
</organism>
<dbReference type="GO" id="GO:0005524">
    <property type="term" value="F:ATP binding"/>
    <property type="evidence" value="ECO:0007669"/>
    <property type="project" value="UniProtKB-KW"/>
</dbReference>
<dbReference type="Gene3D" id="1.10.8.60">
    <property type="match status" value="1"/>
</dbReference>
<dbReference type="Pfam" id="PF00004">
    <property type="entry name" value="AAA"/>
    <property type="match status" value="1"/>
</dbReference>
<feature type="domain" description="Lon proteolytic" evidence="7">
    <location>
        <begin position="307"/>
        <end position="488"/>
    </location>
</feature>
<dbReference type="InterPro" id="IPR020568">
    <property type="entry name" value="Ribosomal_Su5_D2-typ_SF"/>
</dbReference>
<dbReference type="PROSITE" id="PS51786">
    <property type="entry name" value="LON_PROTEOLYTIC"/>
    <property type="match status" value="1"/>
</dbReference>
<dbReference type="PROSITE" id="PS01046">
    <property type="entry name" value="LON_SER"/>
    <property type="match status" value="1"/>
</dbReference>
<dbReference type="InterPro" id="IPR014721">
    <property type="entry name" value="Ribsml_uS5_D2-typ_fold_subgr"/>
</dbReference>
<dbReference type="GO" id="GO:0004176">
    <property type="term" value="F:ATP-dependent peptidase activity"/>
    <property type="evidence" value="ECO:0007669"/>
    <property type="project" value="InterPro"/>
</dbReference>